<evidence type="ECO:0000259" key="2">
    <source>
        <dbReference type="Pfam" id="PF14021"/>
    </source>
</evidence>
<dbReference type="GO" id="GO:0050135">
    <property type="term" value="F:NADP+ nucleosidase activity"/>
    <property type="evidence" value="ECO:0007669"/>
    <property type="project" value="InterPro"/>
</dbReference>
<dbReference type="AlphaFoldDB" id="A0AAU8K260"/>
<organism evidence="3">
    <name type="scientific">Kitasatospora camelliae</name>
    <dbReference type="NCBI Taxonomy" id="3156397"/>
    <lineage>
        <taxon>Bacteria</taxon>
        <taxon>Bacillati</taxon>
        <taxon>Actinomycetota</taxon>
        <taxon>Actinomycetes</taxon>
        <taxon>Kitasatosporales</taxon>
        <taxon>Streptomycetaceae</taxon>
        <taxon>Kitasatospora</taxon>
    </lineage>
</organism>
<proteinExistence type="predicted"/>
<dbReference type="KEGG" id="kcm:ABWK59_29705"/>
<reference evidence="3" key="1">
    <citation type="submission" date="2024-06" db="EMBL/GenBank/DDBJ databases">
        <title>The genome sequences of Kitasatospora sp. strain HUAS MG31.</title>
        <authorList>
            <person name="Mo P."/>
        </authorList>
    </citation>
    <scope>NUCLEOTIDE SEQUENCE</scope>
    <source>
        <strain evidence="3">HUAS MG31</strain>
    </source>
</reference>
<protein>
    <submittedName>
        <fullName evidence="3">TNT domain-containing protein</fullName>
    </submittedName>
</protein>
<dbReference type="RefSeq" id="WP_354643725.1">
    <property type="nucleotide sequence ID" value="NZ_CP159872.1"/>
</dbReference>
<accession>A0AAU8K260</accession>
<dbReference type="PANTHER" id="PTHR42059">
    <property type="entry name" value="TNT DOMAIN-CONTAINING PROTEIN"/>
    <property type="match status" value="1"/>
</dbReference>
<dbReference type="Pfam" id="PF14021">
    <property type="entry name" value="TNT"/>
    <property type="match status" value="1"/>
</dbReference>
<name>A0AAU8K260_9ACTN</name>
<gene>
    <name evidence="3" type="ORF">ABWK59_29705</name>
</gene>
<evidence type="ECO:0000256" key="1">
    <source>
        <dbReference type="SAM" id="SignalP"/>
    </source>
</evidence>
<evidence type="ECO:0000313" key="3">
    <source>
        <dbReference type="EMBL" id="XCM82790.1"/>
    </source>
</evidence>
<dbReference type="InterPro" id="IPR025331">
    <property type="entry name" value="TNT"/>
</dbReference>
<dbReference type="InterPro" id="IPR053024">
    <property type="entry name" value="Fungal_surface_NADase"/>
</dbReference>
<keyword evidence="1" id="KW-0732">Signal</keyword>
<dbReference type="EMBL" id="CP159872">
    <property type="protein sequence ID" value="XCM82790.1"/>
    <property type="molecule type" value="Genomic_DNA"/>
</dbReference>
<feature type="domain" description="TNT" evidence="2">
    <location>
        <begin position="124"/>
        <end position="223"/>
    </location>
</feature>
<sequence length="239" mass="25767">MRPSTLVSMSMAAALPLTFLAAAGDAVAAPVRTASHRAVLPADCPDLLPPDDPTVYYCGRQELGPAVLPGTGPVASLLKGYHRLGGLQPVQFLSWYRDGNQWKYPDNRGFAERNGVLDMHERTVDPGGTLDRFGADSGKYLATGGTPYAKRALPPDSLNGDGYNYHCYVVNRGFRVQTGHIAAGFAQPGFGHQQWLDPALKPSDFEPAETYNVANLVKHEYLRTAEPERCVGDANGHGS</sequence>
<feature type="chain" id="PRO_5043975431" evidence="1">
    <location>
        <begin position="29"/>
        <end position="239"/>
    </location>
</feature>
<feature type="signal peptide" evidence="1">
    <location>
        <begin position="1"/>
        <end position="28"/>
    </location>
</feature>
<dbReference type="PANTHER" id="PTHR42059:SF1">
    <property type="entry name" value="TNT DOMAIN-CONTAINING PROTEIN"/>
    <property type="match status" value="1"/>
</dbReference>